<dbReference type="EMBL" id="JACCCU010000001">
    <property type="protein sequence ID" value="NYF88545.1"/>
    <property type="molecule type" value="Genomic_DNA"/>
</dbReference>
<dbReference type="GO" id="GO:0046983">
    <property type="term" value="F:protein dimerization activity"/>
    <property type="evidence" value="ECO:0007669"/>
    <property type="project" value="InterPro"/>
</dbReference>
<protein>
    <recommendedName>
        <fullName evidence="5">aspartate-semialdehyde dehydrogenase</fullName>
        <ecNumber evidence="5">1.2.1.11</ecNumber>
    </recommendedName>
</protein>
<gene>
    <name evidence="16" type="ORF">HDF08_000612</name>
</gene>
<dbReference type="Proteomes" id="UP000564385">
    <property type="component" value="Unassembled WGS sequence"/>
</dbReference>
<sequence>MERRRVGILGATGMVGQRFIQLLSNHPWFEIAWLAASDRSAGKTYAEACRWKLETPLPARIAAMTLQPNVPEGSAIELPKIIFAALEADIARELEPKFAAMGCAVISNSSAFRMTADVPLVVPEVNADHLALLETQSSRKEHGGRGGYIVTNPNCSAIGLVLALKPLEERFGIESLFVSTMQAVSGAGYPGVASLDILGNVVPFIKNEEEKLQEEVGKLLGRLSGAKVEILDAKVSAHCNRVAVEDGHTECVSIKLKKKATREEILAAWREFLPLEGQHLPTAPEQPVEYDEGVDRPQPRLDRMRGHGMAATVGRLRECALLDWKFVVLSHNTIRGAAGAAVLNAEVLALLGKLDKLGVPLEKFSARAVAVTA</sequence>
<dbReference type="CDD" id="cd02315">
    <property type="entry name" value="ScASADH_like_N"/>
    <property type="match status" value="1"/>
</dbReference>
<dbReference type="AlphaFoldDB" id="A0A852VE79"/>
<dbReference type="GO" id="GO:0009088">
    <property type="term" value="P:threonine biosynthetic process"/>
    <property type="evidence" value="ECO:0007669"/>
    <property type="project" value="UniProtKB-UniPathway"/>
</dbReference>
<feature type="region of interest" description="Disordered" evidence="14">
    <location>
        <begin position="283"/>
        <end position="302"/>
    </location>
</feature>
<dbReference type="InterPro" id="IPR036291">
    <property type="entry name" value="NAD(P)-bd_dom_sf"/>
</dbReference>
<dbReference type="PIRSF" id="PIRSF000148">
    <property type="entry name" value="ASA_dh"/>
    <property type="match status" value="1"/>
</dbReference>
<dbReference type="SMART" id="SM00859">
    <property type="entry name" value="Semialdhyde_dh"/>
    <property type="match status" value="1"/>
</dbReference>
<evidence type="ECO:0000256" key="13">
    <source>
        <dbReference type="PIRSR" id="PIRSR000148-1"/>
    </source>
</evidence>
<dbReference type="UniPathway" id="UPA00051">
    <property type="reaction ID" value="UER00464"/>
</dbReference>
<evidence type="ECO:0000256" key="9">
    <source>
        <dbReference type="ARBA" id="ARBA00022915"/>
    </source>
</evidence>
<dbReference type="Pfam" id="PF02774">
    <property type="entry name" value="Semialdhyde_dhC"/>
    <property type="match status" value="1"/>
</dbReference>
<keyword evidence="10 16" id="KW-0560">Oxidoreductase</keyword>
<dbReference type="GO" id="GO:0009086">
    <property type="term" value="P:methionine biosynthetic process"/>
    <property type="evidence" value="ECO:0007669"/>
    <property type="project" value="UniProtKB-KW"/>
</dbReference>
<evidence type="ECO:0000256" key="7">
    <source>
        <dbReference type="ARBA" id="ARBA00022697"/>
    </source>
</evidence>
<evidence type="ECO:0000256" key="4">
    <source>
        <dbReference type="ARBA" id="ARBA00010584"/>
    </source>
</evidence>
<feature type="active site" description="Acyl-thioester intermediate" evidence="13">
    <location>
        <position position="155"/>
    </location>
</feature>
<feature type="active site" description="Proton acceptor" evidence="13">
    <location>
        <position position="248"/>
    </location>
</feature>
<keyword evidence="7" id="KW-0791">Threonine biosynthesis</keyword>
<evidence type="ECO:0000256" key="3">
    <source>
        <dbReference type="ARBA" id="ARBA00005097"/>
    </source>
</evidence>
<dbReference type="PANTHER" id="PTHR46718:SF1">
    <property type="entry name" value="ASPARTATE-SEMIALDEHYDE DEHYDROGENASE"/>
    <property type="match status" value="1"/>
</dbReference>
<comment type="similarity">
    <text evidence="4">Belongs to the aspartate-semialdehyde dehydrogenase family.</text>
</comment>
<evidence type="ECO:0000256" key="5">
    <source>
        <dbReference type="ARBA" id="ARBA00013120"/>
    </source>
</evidence>
<dbReference type="Gene3D" id="3.30.360.10">
    <property type="entry name" value="Dihydrodipicolinate Reductase, domain 2"/>
    <property type="match status" value="1"/>
</dbReference>
<evidence type="ECO:0000256" key="14">
    <source>
        <dbReference type="SAM" id="MobiDB-lite"/>
    </source>
</evidence>
<dbReference type="GO" id="GO:0004073">
    <property type="term" value="F:aspartate-semialdehyde dehydrogenase activity"/>
    <property type="evidence" value="ECO:0007669"/>
    <property type="project" value="UniProtKB-EC"/>
</dbReference>
<evidence type="ECO:0000256" key="11">
    <source>
        <dbReference type="ARBA" id="ARBA00023154"/>
    </source>
</evidence>
<dbReference type="PANTHER" id="PTHR46718">
    <property type="entry name" value="ASPARTATE-SEMIALDEHYDE DEHYDROGENASE"/>
    <property type="match status" value="1"/>
</dbReference>
<dbReference type="GO" id="GO:0009089">
    <property type="term" value="P:lysine biosynthetic process via diaminopimelate"/>
    <property type="evidence" value="ECO:0007669"/>
    <property type="project" value="UniProtKB-UniPathway"/>
</dbReference>
<dbReference type="FunFam" id="3.30.360.10:FF:000016">
    <property type="entry name" value="Probable aspartate-semialdehyde dehydrogenase"/>
    <property type="match status" value="1"/>
</dbReference>
<comment type="function">
    <text evidence="1">Catalyzes the NADPH-dependent formation of L-aspartate-semialdehyde (L-ASA) by the reductive dephosphorylation of L-aspartyl-4-phosphate.</text>
</comment>
<dbReference type="Gene3D" id="3.40.50.720">
    <property type="entry name" value="NAD(P)-binding Rossmann-like Domain"/>
    <property type="match status" value="1"/>
</dbReference>
<comment type="caution">
    <text evidence="16">The sequence shown here is derived from an EMBL/GenBank/DDBJ whole genome shotgun (WGS) entry which is preliminary data.</text>
</comment>
<dbReference type="Pfam" id="PF01118">
    <property type="entry name" value="Semialdhyde_dh"/>
    <property type="match status" value="1"/>
</dbReference>
<organism evidence="16 17">
    <name type="scientific">Tunturiibacter lichenicola</name>
    <dbReference type="NCBI Taxonomy" id="2051959"/>
    <lineage>
        <taxon>Bacteria</taxon>
        <taxon>Pseudomonadati</taxon>
        <taxon>Acidobacteriota</taxon>
        <taxon>Terriglobia</taxon>
        <taxon>Terriglobales</taxon>
        <taxon>Acidobacteriaceae</taxon>
        <taxon>Tunturiibacter</taxon>
    </lineage>
</organism>
<dbReference type="UniPathway" id="UPA00034">
    <property type="reaction ID" value="UER00016"/>
</dbReference>
<keyword evidence="8" id="KW-0521">NADP</keyword>
<reference evidence="16 17" key="1">
    <citation type="submission" date="2020-07" db="EMBL/GenBank/DDBJ databases">
        <title>Genomic Encyclopedia of Type Strains, Phase IV (KMG-V): Genome sequencing to study the core and pangenomes of soil and plant-associated prokaryotes.</title>
        <authorList>
            <person name="Whitman W."/>
        </authorList>
    </citation>
    <scope>NUCLEOTIDE SEQUENCE [LARGE SCALE GENOMIC DNA]</scope>
    <source>
        <strain evidence="16 17">M8UP22</strain>
    </source>
</reference>
<name>A0A852VE79_9BACT</name>
<dbReference type="UniPathway" id="UPA00050">
    <property type="reaction ID" value="UER00463"/>
</dbReference>
<evidence type="ECO:0000313" key="16">
    <source>
        <dbReference type="EMBL" id="NYF88545.1"/>
    </source>
</evidence>
<dbReference type="NCBIfam" id="NF006416">
    <property type="entry name" value="PRK08664.1"/>
    <property type="match status" value="1"/>
</dbReference>
<evidence type="ECO:0000313" key="17">
    <source>
        <dbReference type="Proteomes" id="UP000564385"/>
    </source>
</evidence>
<dbReference type="NCBIfam" id="TIGR00978">
    <property type="entry name" value="asd_EA"/>
    <property type="match status" value="1"/>
</dbReference>
<proteinExistence type="inferred from homology"/>
<comment type="pathway">
    <text evidence="3">Amino-acid biosynthesis; L-threonine biosynthesis; L-threonine from L-aspartate: step 2/5.</text>
</comment>
<feature type="domain" description="Semialdehyde dehydrogenase NAD-binding" evidence="15">
    <location>
        <begin position="5"/>
        <end position="133"/>
    </location>
</feature>
<accession>A0A852VE79</accession>
<dbReference type="InterPro" id="IPR012280">
    <property type="entry name" value="Semialdhyde_DH_dimer_dom"/>
</dbReference>
<comment type="pathway">
    <text evidence="2">Amino-acid biosynthesis; L-methionine biosynthesis via de novo pathway; L-homoserine from L-aspartate: step 2/3.</text>
</comment>
<keyword evidence="6" id="KW-0028">Amino-acid biosynthesis</keyword>
<evidence type="ECO:0000256" key="8">
    <source>
        <dbReference type="ARBA" id="ARBA00022857"/>
    </source>
</evidence>
<dbReference type="SUPFAM" id="SSF55347">
    <property type="entry name" value="Glyceraldehyde-3-phosphate dehydrogenase-like, C-terminal domain"/>
    <property type="match status" value="1"/>
</dbReference>
<dbReference type="GO" id="GO:0050661">
    <property type="term" value="F:NADP binding"/>
    <property type="evidence" value="ECO:0007669"/>
    <property type="project" value="InterPro"/>
</dbReference>
<evidence type="ECO:0000256" key="6">
    <source>
        <dbReference type="ARBA" id="ARBA00022605"/>
    </source>
</evidence>
<feature type="compositionally biased region" description="Basic and acidic residues" evidence="14">
    <location>
        <begin position="293"/>
        <end position="302"/>
    </location>
</feature>
<keyword evidence="11" id="KW-0457">Lysine biosynthesis</keyword>
<evidence type="ECO:0000259" key="15">
    <source>
        <dbReference type="SMART" id="SM00859"/>
    </source>
</evidence>
<dbReference type="EC" id="1.2.1.11" evidence="5"/>
<evidence type="ECO:0000256" key="10">
    <source>
        <dbReference type="ARBA" id="ARBA00023002"/>
    </source>
</evidence>
<dbReference type="SUPFAM" id="SSF51735">
    <property type="entry name" value="NAD(P)-binding Rossmann-fold domains"/>
    <property type="match status" value="1"/>
</dbReference>
<evidence type="ECO:0000256" key="1">
    <source>
        <dbReference type="ARBA" id="ARBA00002492"/>
    </source>
</evidence>
<dbReference type="PROSITE" id="PS01103">
    <property type="entry name" value="ASD"/>
    <property type="match status" value="1"/>
</dbReference>
<dbReference type="InterPro" id="IPR000534">
    <property type="entry name" value="Semialdehyde_DH_NAD-bd"/>
</dbReference>
<dbReference type="InterPro" id="IPR000319">
    <property type="entry name" value="Asp-semialdehyde_DH_CS"/>
</dbReference>
<keyword evidence="12" id="KW-0486">Methionine biosynthesis</keyword>
<dbReference type="GO" id="GO:0019877">
    <property type="term" value="P:diaminopimelate biosynthetic process"/>
    <property type="evidence" value="ECO:0007669"/>
    <property type="project" value="UniProtKB-KW"/>
</dbReference>
<dbReference type="GO" id="GO:0051287">
    <property type="term" value="F:NAD binding"/>
    <property type="evidence" value="ECO:0007669"/>
    <property type="project" value="InterPro"/>
</dbReference>
<dbReference type="InterPro" id="IPR051823">
    <property type="entry name" value="ASADH-related"/>
</dbReference>
<evidence type="ECO:0000256" key="12">
    <source>
        <dbReference type="ARBA" id="ARBA00023167"/>
    </source>
</evidence>
<dbReference type="CDD" id="cd18130">
    <property type="entry name" value="ASADH_C_arch_fung_like"/>
    <property type="match status" value="1"/>
</dbReference>
<dbReference type="InterPro" id="IPR005676">
    <property type="entry name" value="Asp_semi-ald_DH_pep-lack"/>
</dbReference>
<keyword evidence="9" id="KW-0220">Diaminopimelate biosynthesis</keyword>
<evidence type="ECO:0000256" key="2">
    <source>
        <dbReference type="ARBA" id="ARBA00005021"/>
    </source>
</evidence>